<sequence length="267" mass="29887">MSNQPPMNVIDPVPIASPARPAIPGALPPESPPSAAEVANQRVYGPPNRPALYNDRLPSAADNTEAKYGPVNTTFAPPPLDVRVIQTNCQVNLLELISLQGKANAIGMSREMESNLRSQGSMVLDDLRALQLEVKERIKAAENHRWRRWLVGGGVASFIPLVRRIFRRKSDEEDDTSANDTEYAFKKSKSLLARIRNGLFGVGGLASIAFFVFAVLYIFQNEVTLRVGKTLHKRLRKLSERIEHGDGQVDERDLRLLQGWRWTILLW</sequence>
<keyword evidence="2" id="KW-0472">Membrane</keyword>
<gene>
    <name evidence="3" type="ORF">VHEMI09733</name>
</gene>
<keyword evidence="2" id="KW-0812">Transmembrane</keyword>
<keyword evidence="2" id="KW-1133">Transmembrane helix</keyword>
<organism evidence="3 4">
    <name type="scientific">[Torrubiella] hemipterigena</name>
    <dbReference type="NCBI Taxonomy" id="1531966"/>
    <lineage>
        <taxon>Eukaryota</taxon>
        <taxon>Fungi</taxon>
        <taxon>Dikarya</taxon>
        <taxon>Ascomycota</taxon>
        <taxon>Pezizomycotina</taxon>
        <taxon>Sordariomycetes</taxon>
        <taxon>Hypocreomycetidae</taxon>
        <taxon>Hypocreales</taxon>
        <taxon>Clavicipitaceae</taxon>
        <taxon>Clavicipitaceae incertae sedis</taxon>
        <taxon>'Torrubiella' clade</taxon>
    </lineage>
</organism>
<protein>
    <submittedName>
        <fullName evidence="3">Uncharacterized protein</fullName>
    </submittedName>
</protein>
<accession>A0A0A1TQN4</accession>
<dbReference type="STRING" id="1531966.A0A0A1TQN4"/>
<reference evidence="3 4" key="1">
    <citation type="journal article" date="2015" name="Genome Announc.">
        <title>Draft Genome Sequence and Gene Annotation of the Entomopathogenic Fungus Verticillium hemipterigenum.</title>
        <authorList>
            <person name="Horn F."/>
            <person name="Habel A."/>
            <person name="Scharf D.H."/>
            <person name="Dworschak J."/>
            <person name="Brakhage A.A."/>
            <person name="Guthke R."/>
            <person name="Hertweck C."/>
            <person name="Linde J."/>
        </authorList>
    </citation>
    <scope>NUCLEOTIDE SEQUENCE [LARGE SCALE GENOMIC DNA]</scope>
</reference>
<name>A0A0A1TQN4_9HYPO</name>
<dbReference type="AlphaFoldDB" id="A0A0A1TQN4"/>
<dbReference type="Proteomes" id="UP000039046">
    <property type="component" value="Unassembled WGS sequence"/>
</dbReference>
<feature type="region of interest" description="Disordered" evidence="1">
    <location>
        <begin position="1"/>
        <end position="38"/>
    </location>
</feature>
<keyword evidence="4" id="KW-1185">Reference proteome</keyword>
<proteinExistence type="predicted"/>
<evidence type="ECO:0000256" key="1">
    <source>
        <dbReference type="SAM" id="MobiDB-lite"/>
    </source>
</evidence>
<dbReference type="EMBL" id="CDHN01000006">
    <property type="protein sequence ID" value="CEJ94185.1"/>
    <property type="molecule type" value="Genomic_DNA"/>
</dbReference>
<evidence type="ECO:0000256" key="2">
    <source>
        <dbReference type="SAM" id="Phobius"/>
    </source>
</evidence>
<dbReference type="HOGENOM" id="CLU_067609_0_0_1"/>
<dbReference type="OrthoDB" id="5215647at2759"/>
<evidence type="ECO:0000313" key="4">
    <source>
        <dbReference type="Proteomes" id="UP000039046"/>
    </source>
</evidence>
<evidence type="ECO:0000313" key="3">
    <source>
        <dbReference type="EMBL" id="CEJ94185.1"/>
    </source>
</evidence>
<feature type="transmembrane region" description="Helical" evidence="2">
    <location>
        <begin position="198"/>
        <end position="219"/>
    </location>
</feature>